<organism evidence="5 6">
    <name type="scientific">Thalassococcus lentus</name>
    <dbReference type="NCBI Taxonomy" id="1210524"/>
    <lineage>
        <taxon>Bacteria</taxon>
        <taxon>Pseudomonadati</taxon>
        <taxon>Pseudomonadota</taxon>
        <taxon>Alphaproteobacteria</taxon>
        <taxon>Rhodobacterales</taxon>
        <taxon>Roseobacteraceae</taxon>
        <taxon>Thalassococcus</taxon>
    </lineage>
</organism>
<dbReference type="EMBL" id="JAQIOY010000006">
    <property type="protein sequence ID" value="MDA7426037.1"/>
    <property type="molecule type" value="Genomic_DNA"/>
</dbReference>
<dbReference type="InterPro" id="IPR046342">
    <property type="entry name" value="CBS_dom_sf"/>
</dbReference>
<dbReference type="PANTHER" id="PTHR43080">
    <property type="entry name" value="CBS DOMAIN-CONTAINING PROTEIN CBSX3, MITOCHONDRIAL"/>
    <property type="match status" value="1"/>
</dbReference>
<gene>
    <name evidence="5" type="ORF">PFY00_14985</name>
</gene>
<dbReference type="SMART" id="SM00116">
    <property type="entry name" value="CBS"/>
    <property type="match status" value="2"/>
</dbReference>
<sequence length="607" mass="65818">MPIDTPAIARFLASVHPYDALPQDALTGLIPAFQTLRVDAGQPIYSRGDALPGLYLIDAGQVEVRDENDVTVSILGPRNSFGERGLLRDGIAVTSAVATEPASLLLLPKADFDTLLAEHEPARRFFDRSRPVRPQANNLATSRVETLMARTPVTCGPQTTVQGAAALMAEHHVSSICVVEDDRLSGIATVRDLSGKVVAKALPFDTPITEVMTTNPFSLPPSAIGSDVLHAMMERRIGHIPVTEADMLVGIVTQTDLTRFQAVNSAELVADIARAASADEMAKVTARIPQLLVQLVAGGNRHEVVTRLITDVADTCTRRLLALAEQTLGPPPVPYLWLACGSQGRQEQTGVSDQDNCLILDDAVEAEHMAYFETLARFVCDGLNTCGYIYCPGDMMATNPRWCQPVRVWRDYFRGWIAKPNPEAQMLASVMFDLRPIGGTTSLFENIQHDTLKAASKNSIFVAHMIANALKHQPPLGLLRGFTTIRSGEHKNQLDLKHNGVVPVVDLGRIYALQGKIEPVNTRARLEAAIAAGVLSQSGGQDLLDAYDLIAETRLERQADQIKAGAKPNNYLTPADLSDFERSHLRDAFVVIKSLQSAVGHGKGMLS</sequence>
<evidence type="ECO:0000256" key="2">
    <source>
        <dbReference type="PROSITE-ProRule" id="PRU00703"/>
    </source>
</evidence>
<dbReference type="CDD" id="cd05401">
    <property type="entry name" value="NT_GlnE_GlnD_like"/>
    <property type="match status" value="1"/>
</dbReference>
<dbReference type="Gene3D" id="3.10.580.10">
    <property type="entry name" value="CBS-domain"/>
    <property type="match status" value="1"/>
</dbReference>
<dbReference type="PANTHER" id="PTHR43080:SF2">
    <property type="entry name" value="CBS DOMAIN-CONTAINING PROTEIN"/>
    <property type="match status" value="1"/>
</dbReference>
<dbReference type="RefSeq" id="WP_271433392.1">
    <property type="nucleotide sequence ID" value="NZ_JAQIOY010000006.1"/>
</dbReference>
<evidence type="ECO:0000256" key="1">
    <source>
        <dbReference type="ARBA" id="ARBA00023122"/>
    </source>
</evidence>
<comment type="caution">
    <text evidence="5">The sequence shown here is derived from an EMBL/GenBank/DDBJ whole genome shotgun (WGS) entry which is preliminary data.</text>
</comment>
<dbReference type="SUPFAM" id="SSF81301">
    <property type="entry name" value="Nucleotidyltransferase"/>
    <property type="match status" value="1"/>
</dbReference>
<dbReference type="InterPro" id="IPR018821">
    <property type="entry name" value="DUF294_put_nucleoTrafse_sb-bd"/>
</dbReference>
<dbReference type="Pfam" id="PF10335">
    <property type="entry name" value="DUF294_C"/>
    <property type="match status" value="1"/>
</dbReference>
<evidence type="ECO:0000259" key="4">
    <source>
        <dbReference type="PROSITE" id="PS51371"/>
    </source>
</evidence>
<dbReference type="PROSITE" id="PS51371">
    <property type="entry name" value="CBS"/>
    <property type="match status" value="2"/>
</dbReference>
<dbReference type="InterPro" id="IPR051257">
    <property type="entry name" value="Diverse_CBS-Domain"/>
</dbReference>
<feature type="domain" description="Cyclic nucleotide-binding" evidence="3">
    <location>
        <begin position="17"/>
        <end position="124"/>
    </location>
</feature>
<dbReference type="SUPFAM" id="SSF54631">
    <property type="entry name" value="CBS-domain pair"/>
    <property type="match status" value="1"/>
</dbReference>
<dbReference type="Pfam" id="PF00027">
    <property type="entry name" value="cNMP_binding"/>
    <property type="match status" value="1"/>
</dbReference>
<protein>
    <submittedName>
        <fullName evidence="5">DUF294 nucleotidyltransferase-like domain-containing protein</fullName>
    </submittedName>
</protein>
<evidence type="ECO:0000259" key="3">
    <source>
        <dbReference type="PROSITE" id="PS50042"/>
    </source>
</evidence>
<dbReference type="PROSITE" id="PS50042">
    <property type="entry name" value="CNMP_BINDING_3"/>
    <property type="match status" value="1"/>
</dbReference>
<feature type="domain" description="CBS" evidence="4">
    <location>
        <begin position="148"/>
        <end position="204"/>
    </location>
</feature>
<proteinExistence type="predicted"/>
<dbReference type="Pfam" id="PF00571">
    <property type="entry name" value="CBS"/>
    <property type="match status" value="2"/>
</dbReference>
<dbReference type="Gene3D" id="2.60.120.10">
    <property type="entry name" value="Jelly Rolls"/>
    <property type="match status" value="1"/>
</dbReference>
<dbReference type="InterPro" id="IPR014710">
    <property type="entry name" value="RmlC-like_jellyroll"/>
</dbReference>
<name>A0ABT4XVQ5_9RHOB</name>
<keyword evidence="6" id="KW-1185">Reference proteome</keyword>
<dbReference type="CDD" id="cd04587">
    <property type="entry name" value="CBS_pair_CAP-ED_NT_Pol-beta-like_DUF294_assoc"/>
    <property type="match status" value="1"/>
</dbReference>
<dbReference type="InterPro" id="IPR018490">
    <property type="entry name" value="cNMP-bd_dom_sf"/>
</dbReference>
<dbReference type="InterPro" id="IPR000644">
    <property type="entry name" value="CBS_dom"/>
</dbReference>
<feature type="domain" description="CBS" evidence="4">
    <location>
        <begin position="212"/>
        <end position="268"/>
    </location>
</feature>
<dbReference type="InterPro" id="IPR043519">
    <property type="entry name" value="NT_sf"/>
</dbReference>
<keyword evidence="1 2" id="KW-0129">CBS domain</keyword>
<dbReference type="InterPro" id="IPR005105">
    <property type="entry name" value="GlnD_Uridyltrans_N"/>
</dbReference>
<evidence type="ECO:0000313" key="5">
    <source>
        <dbReference type="EMBL" id="MDA7426037.1"/>
    </source>
</evidence>
<dbReference type="CDD" id="cd00038">
    <property type="entry name" value="CAP_ED"/>
    <property type="match status" value="1"/>
</dbReference>
<dbReference type="InterPro" id="IPR000595">
    <property type="entry name" value="cNMP-bd_dom"/>
</dbReference>
<accession>A0ABT4XVQ5</accession>
<reference evidence="5 6" key="1">
    <citation type="submission" date="2023-01" db="EMBL/GenBank/DDBJ databases">
        <title>Thalassococcus onchidii sp. nov., isolated from a marine invertebrate from the South China Sea.</title>
        <authorList>
            <person name="Xu S."/>
            <person name="Liu Z."/>
            <person name="Xu Y."/>
        </authorList>
    </citation>
    <scope>NUCLEOTIDE SEQUENCE [LARGE SCALE GENOMIC DNA]</scope>
    <source>
        <strain evidence="5 6">KCTC 32084</strain>
    </source>
</reference>
<evidence type="ECO:0000313" key="6">
    <source>
        <dbReference type="Proteomes" id="UP001210720"/>
    </source>
</evidence>
<dbReference type="SUPFAM" id="SSF51206">
    <property type="entry name" value="cAMP-binding domain-like"/>
    <property type="match status" value="1"/>
</dbReference>
<dbReference type="Pfam" id="PF03445">
    <property type="entry name" value="DUF294"/>
    <property type="match status" value="1"/>
</dbReference>
<dbReference type="Proteomes" id="UP001210720">
    <property type="component" value="Unassembled WGS sequence"/>
</dbReference>
<dbReference type="SMART" id="SM00100">
    <property type="entry name" value="cNMP"/>
    <property type="match status" value="1"/>
</dbReference>